<name>A0ACB7TRZ2_HYAAI</name>
<dbReference type="Proteomes" id="UP000821845">
    <property type="component" value="Chromosome 1"/>
</dbReference>
<reference evidence="1" key="1">
    <citation type="submission" date="2020-05" db="EMBL/GenBank/DDBJ databases">
        <title>Large-scale comparative analyses of tick genomes elucidate their genetic diversity and vector capacities.</title>
        <authorList>
            <person name="Jia N."/>
            <person name="Wang J."/>
            <person name="Shi W."/>
            <person name="Du L."/>
            <person name="Sun Y."/>
            <person name="Zhan W."/>
            <person name="Jiang J."/>
            <person name="Wang Q."/>
            <person name="Zhang B."/>
            <person name="Ji P."/>
            <person name="Sakyi L.B."/>
            <person name="Cui X."/>
            <person name="Yuan T."/>
            <person name="Jiang B."/>
            <person name="Yang W."/>
            <person name="Lam T.T.-Y."/>
            <person name="Chang Q."/>
            <person name="Ding S."/>
            <person name="Wang X."/>
            <person name="Zhu J."/>
            <person name="Ruan X."/>
            <person name="Zhao L."/>
            <person name="Wei J."/>
            <person name="Que T."/>
            <person name="Du C."/>
            <person name="Cheng J."/>
            <person name="Dai P."/>
            <person name="Han X."/>
            <person name="Huang E."/>
            <person name="Gao Y."/>
            <person name="Liu J."/>
            <person name="Shao H."/>
            <person name="Ye R."/>
            <person name="Li L."/>
            <person name="Wei W."/>
            <person name="Wang X."/>
            <person name="Wang C."/>
            <person name="Yang T."/>
            <person name="Huo Q."/>
            <person name="Li W."/>
            <person name="Guo W."/>
            <person name="Chen H."/>
            <person name="Zhou L."/>
            <person name="Ni X."/>
            <person name="Tian J."/>
            <person name="Zhou Y."/>
            <person name="Sheng Y."/>
            <person name="Liu T."/>
            <person name="Pan Y."/>
            <person name="Xia L."/>
            <person name="Li J."/>
            <person name="Zhao F."/>
            <person name="Cao W."/>
        </authorList>
    </citation>
    <scope>NUCLEOTIDE SEQUENCE</scope>
    <source>
        <strain evidence="1">Hyas-2018</strain>
    </source>
</reference>
<evidence type="ECO:0000313" key="1">
    <source>
        <dbReference type="EMBL" id="KAH6948157.1"/>
    </source>
</evidence>
<proteinExistence type="predicted"/>
<sequence>MHPERDEKRRKATARALEKQYGEDHGVVYVDAAEYTSGSRMTLAVAESEAKLLTSSAIIAISATVAEEAGIALALMSTSATIISDCKSAILNFAYDFISRTASRFLRFWQSRRSISLMWTPAHAGPLRQRGGSFPSPGSHIPGRRNRDPFTG</sequence>
<accession>A0ACB7TRZ2</accession>
<comment type="caution">
    <text evidence="1">The sequence shown here is derived from an EMBL/GenBank/DDBJ whole genome shotgun (WGS) entry which is preliminary data.</text>
</comment>
<gene>
    <name evidence="1" type="ORF">HPB50_023107</name>
</gene>
<keyword evidence="2" id="KW-1185">Reference proteome</keyword>
<dbReference type="EMBL" id="CM023481">
    <property type="protein sequence ID" value="KAH6948157.1"/>
    <property type="molecule type" value="Genomic_DNA"/>
</dbReference>
<organism evidence="1 2">
    <name type="scientific">Hyalomma asiaticum</name>
    <name type="common">Tick</name>
    <dbReference type="NCBI Taxonomy" id="266040"/>
    <lineage>
        <taxon>Eukaryota</taxon>
        <taxon>Metazoa</taxon>
        <taxon>Ecdysozoa</taxon>
        <taxon>Arthropoda</taxon>
        <taxon>Chelicerata</taxon>
        <taxon>Arachnida</taxon>
        <taxon>Acari</taxon>
        <taxon>Parasitiformes</taxon>
        <taxon>Ixodida</taxon>
        <taxon>Ixodoidea</taxon>
        <taxon>Ixodidae</taxon>
        <taxon>Hyalomminae</taxon>
        <taxon>Hyalomma</taxon>
    </lineage>
</organism>
<evidence type="ECO:0000313" key="2">
    <source>
        <dbReference type="Proteomes" id="UP000821845"/>
    </source>
</evidence>
<protein>
    <submittedName>
        <fullName evidence="1">Uncharacterized protein</fullName>
    </submittedName>
</protein>